<dbReference type="AlphaFoldDB" id="A0A7J7JHS1"/>
<evidence type="ECO:0000313" key="2">
    <source>
        <dbReference type="Proteomes" id="UP000593567"/>
    </source>
</evidence>
<dbReference type="EMBL" id="VXIV02002489">
    <property type="protein sequence ID" value="KAF6025154.1"/>
    <property type="molecule type" value="Genomic_DNA"/>
</dbReference>
<proteinExistence type="predicted"/>
<protein>
    <submittedName>
        <fullName evidence="1">Uncharacterized protein</fullName>
    </submittedName>
</protein>
<dbReference type="Gene3D" id="3.40.50.1000">
    <property type="entry name" value="HAD superfamily/HAD-like"/>
    <property type="match status" value="1"/>
</dbReference>
<organism evidence="1 2">
    <name type="scientific">Bugula neritina</name>
    <name type="common">Brown bryozoan</name>
    <name type="synonym">Sertularia neritina</name>
    <dbReference type="NCBI Taxonomy" id="10212"/>
    <lineage>
        <taxon>Eukaryota</taxon>
        <taxon>Metazoa</taxon>
        <taxon>Spiralia</taxon>
        <taxon>Lophotrochozoa</taxon>
        <taxon>Bryozoa</taxon>
        <taxon>Gymnolaemata</taxon>
        <taxon>Cheilostomatida</taxon>
        <taxon>Flustrina</taxon>
        <taxon>Buguloidea</taxon>
        <taxon>Bugulidae</taxon>
        <taxon>Bugula</taxon>
    </lineage>
</organism>
<keyword evidence="2" id="KW-1185">Reference proteome</keyword>
<comment type="caution">
    <text evidence="1">The sequence shown here is derived from an EMBL/GenBank/DDBJ whole genome shotgun (WGS) entry which is preliminary data.</text>
</comment>
<sequence>MSWCSYHAVCRDNPEVDVFGSNLYNKFIKECLQNENCDFPHTSRQIPEDFDFNPQTALRCNSVLVGTGVYDPKIGKIEDQELDVYHHGHRDFESDKKLKVPSMYCSDVYDAVLSILEKEVGVFDFTNNNEKKDDSEYLS</sequence>
<reference evidence="1" key="1">
    <citation type="submission" date="2020-06" db="EMBL/GenBank/DDBJ databases">
        <title>Draft genome of Bugula neritina, a colonial animal packing powerful symbionts and potential medicines.</title>
        <authorList>
            <person name="Rayko M."/>
        </authorList>
    </citation>
    <scope>NUCLEOTIDE SEQUENCE [LARGE SCALE GENOMIC DNA]</scope>
    <source>
        <strain evidence="1">Kwan_BN1</strain>
    </source>
</reference>
<name>A0A7J7JHS1_BUGNE</name>
<gene>
    <name evidence="1" type="ORF">EB796_016531</name>
</gene>
<dbReference type="Proteomes" id="UP000593567">
    <property type="component" value="Unassembled WGS sequence"/>
</dbReference>
<accession>A0A7J7JHS1</accession>
<evidence type="ECO:0000313" key="1">
    <source>
        <dbReference type="EMBL" id="KAF6025154.1"/>
    </source>
</evidence>
<dbReference type="InterPro" id="IPR023214">
    <property type="entry name" value="HAD_sf"/>
</dbReference>